<comment type="caution">
    <text evidence="2">The sequence shown here is derived from an EMBL/GenBank/DDBJ whole genome shotgun (WGS) entry which is preliminary data.</text>
</comment>
<dbReference type="RefSeq" id="WP_198461671.1">
    <property type="nucleotide sequence ID" value="NZ_JABBCQ020000017.1"/>
</dbReference>
<dbReference type="InterPro" id="IPR000182">
    <property type="entry name" value="GNAT_dom"/>
</dbReference>
<feature type="domain" description="N-acetyltransferase" evidence="1">
    <location>
        <begin position="3"/>
        <end position="164"/>
    </location>
</feature>
<dbReference type="GO" id="GO:0016747">
    <property type="term" value="F:acyltransferase activity, transferring groups other than amino-acyl groups"/>
    <property type="evidence" value="ECO:0007669"/>
    <property type="project" value="InterPro"/>
</dbReference>
<dbReference type="PANTHER" id="PTHR43792">
    <property type="entry name" value="GNAT FAMILY, PUTATIVE (AFU_ORTHOLOGUE AFUA_3G00765)-RELATED-RELATED"/>
    <property type="match status" value="1"/>
</dbReference>
<dbReference type="AlphaFoldDB" id="A0A843BGM8"/>
<sequence>MNLQFRDFDDGDLSAIVSAMGDPQVTRYYGLETTQTDALAIAREQLSWYRALNAEGAGWWQAICLNGQSIGAIGAYDRDEDGDSAELGYWLLPSHWGRGLMRSALSQCLPGVFQQLNLHSLVAYVEPENQMSIKLLTACGFAYEGLLRECTRRGDDYVSLQRFSMLARELER</sequence>
<dbReference type="InterPro" id="IPR051531">
    <property type="entry name" value="N-acetyltransferase"/>
</dbReference>
<proteinExistence type="predicted"/>
<keyword evidence="3" id="KW-1185">Reference proteome</keyword>
<dbReference type="Proteomes" id="UP000530032">
    <property type="component" value="Unassembled WGS sequence"/>
</dbReference>
<dbReference type="PROSITE" id="PS51186">
    <property type="entry name" value="GNAT"/>
    <property type="match status" value="1"/>
</dbReference>
<organism evidence="2 3">
    <name type="scientific">Comamonas suwonensis</name>
    <dbReference type="NCBI Taxonomy" id="2606214"/>
    <lineage>
        <taxon>Bacteria</taxon>
        <taxon>Pseudomonadati</taxon>
        <taxon>Pseudomonadota</taxon>
        <taxon>Betaproteobacteria</taxon>
        <taxon>Burkholderiales</taxon>
        <taxon>Comamonadaceae</taxon>
        <taxon>Comamonas</taxon>
    </lineage>
</organism>
<evidence type="ECO:0000259" key="1">
    <source>
        <dbReference type="PROSITE" id="PS51186"/>
    </source>
</evidence>
<evidence type="ECO:0000313" key="2">
    <source>
        <dbReference type="EMBL" id="MBI1626349.1"/>
    </source>
</evidence>
<gene>
    <name evidence="2" type="ORF">HF327_017825</name>
</gene>
<dbReference type="EMBL" id="JABBCQ020000017">
    <property type="protein sequence ID" value="MBI1626349.1"/>
    <property type="molecule type" value="Genomic_DNA"/>
</dbReference>
<dbReference type="Pfam" id="PF13302">
    <property type="entry name" value="Acetyltransf_3"/>
    <property type="match status" value="1"/>
</dbReference>
<name>A0A843BGM8_9BURK</name>
<dbReference type="InterPro" id="IPR016181">
    <property type="entry name" value="Acyl_CoA_acyltransferase"/>
</dbReference>
<accession>A0A843BGM8</accession>
<dbReference type="SUPFAM" id="SSF55729">
    <property type="entry name" value="Acyl-CoA N-acyltransferases (Nat)"/>
    <property type="match status" value="1"/>
</dbReference>
<evidence type="ECO:0000313" key="3">
    <source>
        <dbReference type="Proteomes" id="UP000530032"/>
    </source>
</evidence>
<keyword evidence="2" id="KW-0808">Transferase</keyword>
<dbReference type="Gene3D" id="3.40.630.30">
    <property type="match status" value="1"/>
</dbReference>
<protein>
    <submittedName>
        <fullName evidence="2">GNAT family N-acetyltransferase</fullName>
    </submittedName>
</protein>
<reference evidence="2" key="1">
    <citation type="submission" date="2020-12" db="EMBL/GenBank/DDBJ databases">
        <title>Comamonas sp. nov., isolated from stream water.</title>
        <authorList>
            <person name="Park K.-H."/>
        </authorList>
    </citation>
    <scope>NUCLEOTIDE SEQUENCE</scope>
    <source>
        <strain evidence="2">EJ-4</strain>
    </source>
</reference>